<accession>A0A9W8AQ26</accession>
<organism evidence="2 3">
    <name type="scientific">Dispira parvispora</name>
    <dbReference type="NCBI Taxonomy" id="1520584"/>
    <lineage>
        <taxon>Eukaryota</taxon>
        <taxon>Fungi</taxon>
        <taxon>Fungi incertae sedis</taxon>
        <taxon>Zoopagomycota</taxon>
        <taxon>Kickxellomycotina</taxon>
        <taxon>Dimargaritomycetes</taxon>
        <taxon>Dimargaritales</taxon>
        <taxon>Dimargaritaceae</taxon>
        <taxon>Dispira</taxon>
    </lineage>
</organism>
<dbReference type="EMBL" id="JANBPY010000757">
    <property type="protein sequence ID" value="KAJ1963949.1"/>
    <property type="molecule type" value="Genomic_DNA"/>
</dbReference>
<feature type="compositionally biased region" description="Low complexity" evidence="1">
    <location>
        <begin position="376"/>
        <end position="388"/>
    </location>
</feature>
<feature type="compositionally biased region" description="Basic residues" evidence="1">
    <location>
        <begin position="9"/>
        <end position="19"/>
    </location>
</feature>
<name>A0A9W8AQ26_9FUNG</name>
<gene>
    <name evidence="2" type="ORF">IWQ62_003071</name>
</gene>
<dbReference type="OrthoDB" id="19311at2759"/>
<feature type="compositionally biased region" description="Polar residues" evidence="1">
    <location>
        <begin position="1049"/>
        <end position="1067"/>
    </location>
</feature>
<feature type="region of interest" description="Disordered" evidence="1">
    <location>
        <begin position="376"/>
        <end position="406"/>
    </location>
</feature>
<feature type="region of interest" description="Disordered" evidence="1">
    <location>
        <begin position="819"/>
        <end position="838"/>
    </location>
</feature>
<evidence type="ECO:0008006" key="4">
    <source>
        <dbReference type="Google" id="ProtNLM"/>
    </source>
</evidence>
<keyword evidence="3" id="KW-1185">Reference proteome</keyword>
<feature type="compositionally biased region" description="Polar residues" evidence="1">
    <location>
        <begin position="82"/>
        <end position="94"/>
    </location>
</feature>
<feature type="region of interest" description="Disordered" evidence="1">
    <location>
        <begin position="894"/>
        <end position="918"/>
    </location>
</feature>
<comment type="caution">
    <text evidence="2">The sequence shown here is derived from an EMBL/GenBank/DDBJ whole genome shotgun (WGS) entry which is preliminary data.</text>
</comment>
<feature type="compositionally biased region" description="Basic and acidic residues" evidence="1">
    <location>
        <begin position="139"/>
        <end position="149"/>
    </location>
</feature>
<feature type="non-terminal residue" evidence="2">
    <location>
        <position position="1791"/>
    </location>
</feature>
<sequence>MDLFSRVTFGRKGKHHSRAKRSDNDQASESPAFASRSSITTTTPERQGDIPVDTRSTGSSWLLPTAIPDSLRKSDLGDLGDTNPSDFNGDNQLDVSPLPEPNAESHLNPSYAAAPQRSTLGNSDGLPRAVAIFPSTPSSREKGDGSKDWEEQMYRKARAIFDTQQKLSFRFANLLEFLDCADNFGKTWLIRIHSEAIFDIVQSTIQDRYSYIQHKSTVPESPTIKEVVALWKPYTVLRKLLYYMTDQVKREWRVKEIRELLAIVVHPQNHQQLFRDGFILLLEWMNLMGHRHPTVYALYRDALMHRLNVTETSMYGPMAPSLPSIQGNSSVEFDWPTKPVCRATSPDGPEGMQEIVQLVLSNVKLLADLSRIEGTQTGTSSGGISSDVTLDDHSPVPESASPAYHSRANEHPKFPWRLVGEEAWLAAEFMFETFKEACLLPLLPTWPQYLRQPGHMRSPVSSQGHSCHTIIIRALVQFLLNISSPQTATPPSTASTQPPSSGKSVELTLADYPKVTWLILGSNQNLALCCVVLEQALDLPITDSGSYDVMVGAVEVLRQWVCQTIQGVPCFLQFLMGSVDNDMLLHDRDPGRLLSTMWQPCGLVYVRHFFTMTSRLTRKVCTWPCDFPDLVTTMCSNVFDFIQQLVVDQPIPFDDNTWRLFITQHVILFESLPHAQGGDTGETSPSGLGYTTPPVEPMPEVPPQRAALDSFVGNLVETWFACIIASPVLDAELWQSITLALSSNPNWLGLVDMWNFIVSHIAWTCSQQFFIHFPLPPENQVPKPNKGLVTVRSVPLATTRDLSASYPEFATLLSVGGRRSLSSDSNTDRTTEPLPIRRYSDTNLNSPHFCREHTAVLSKEDDEIPTTVDLEGHEPNACRQGYPNRSCWTAKDSLGKPSGTPKEISENGFQPSDAMLPLSGPRPTTRFPSASRKISKRFAQYTSNPSISYTWDQAAYWRQISEPWTQQPLYVAESEPETPSRIRTLNAPAHRVLERRGVTNRERRRLVPRYFRRQLLASSSLVTTPENADEHAHQLGRYSSKNMHDYTSDENSPAASSIRSRGYTNNDARADTKVQVASTPDLHWYHRLHQGYTNRDQSQRTSIISGSEDEFMHWLALDSKLTMVTLSRIAHMVNQSGRCLAPGHQPIHPPYMNPLQAKANVFTAGTYSHLIKLLESINWYTPWAVTLWIHLVRLLAHPEQSLSQPLLTRVVKGITRCCDTFSIVHGLLYSRAELFCKLPQEVRQACPGIAQLYHLMPYENSTLLDAVLLWYSPWSMALQLFHICYQRQSRLYMPTDTLLDGPLTTYPLTMKAKDYTVLGPPFSTTSGNAAHPDAYMVTLAALCRLMSRIHSGHILMDYITYFYHLVFTTMVSRDVEMINVILNNLYPIFSVTLPKNELLVVPFVYCIRSMLPHQSGLSDRARANAVRLIFAIIMFVWSSSIDTYPAILLNPQNILVYGSNAKPAQSISRKEIYDEIIQTIVYPLTRDAHDWDSRDPKVLTVYRELIHGLCMLAMAAIAEGNRNLAPVSHRQAVLRLALLLEDPTLELVRLAEQSLGHISHMSETPEVLSKDLQVEVLHCILWSIHKHLDWFIASPSEERTHVLKALQYCLYKWLMALPADLLNYGDLRRLVFQTVGRAYGVESEIKQKAQGQQVSSEVRTMLQYLTAATRESIAPFFEDEHRITLFDPTQIRPNISTTPTSISELEVNQCCQYIRQMAETVTDSLLAFYDHYPPLRGPNYFHCKVQEPFLTDDSKFDENYVLLGTNGRSIITRYCSPVYEYNPLVLVRNPM</sequence>
<feature type="region of interest" description="Disordered" evidence="1">
    <location>
        <begin position="1039"/>
        <end position="1071"/>
    </location>
</feature>
<dbReference type="Proteomes" id="UP001150925">
    <property type="component" value="Unassembled WGS sequence"/>
</dbReference>
<evidence type="ECO:0000313" key="2">
    <source>
        <dbReference type="EMBL" id="KAJ1963949.1"/>
    </source>
</evidence>
<protein>
    <recommendedName>
        <fullName evidence="4">Rap-GAP domain-containing protein</fullName>
    </recommendedName>
</protein>
<proteinExistence type="predicted"/>
<evidence type="ECO:0000313" key="3">
    <source>
        <dbReference type="Proteomes" id="UP001150925"/>
    </source>
</evidence>
<feature type="region of interest" description="Disordered" evidence="1">
    <location>
        <begin position="1"/>
        <end position="149"/>
    </location>
</feature>
<feature type="compositionally biased region" description="Polar residues" evidence="1">
    <location>
        <begin position="25"/>
        <end position="45"/>
    </location>
</feature>
<evidence type="ECO:0000256" key="1">
    <source>
        <dbReference type="SAM" id="MobiDB-lite"/>
    </source>
</evidence>
<reference evidence="2" key="1">
    <citation type="submission" date="2022-07" db="EMBL/GenBank/DDBJ databases">
        <title>Phylogenomic reconstructions and comparative analyses of Kickxellomycotina fungi.</title>
        <authorList>
            <person name="Reynolds N.K."/>
            <person name="Stajich J.E."/>
            <person name="Barry K."/>
            <person name="Grigoriev I.V."/>
            <person name="Crous P."/>
            <person name="Smith M.E."/>
        </authorList>
    </citation>
    <scope>NUCLEOTIDE SEQUENCE</scope>
    <source>
        <strain evidence="2">RSA 1196</strain>
    </source>
</reference>